<dbReference type="CDD" id="cd00207">
    <property type="entry name" value="fer2"/>
    <property type="match status" value="1"/>
</dbReference>
<proteinExistence type="predicted"/>
<feature type="non-terminal residue" evidence="2">
    <location>
        <position position="219"/>
    </location>
</feature>
<dbReference type="GO" id="GO:0051537">
    <property type="term" value="F:2 iron, 2 sulfur cluster binding"/>
    <property type="evidence" value="ECO:0007669"/>
    <property type="project" value="InterPro"/>
</dbReference>
<dbReference type="Gene3D" id="3.30.70.20">
    <property type="match status" value="1"/>
</dbReference>
<evidence type="ECO:0000313" key="2">
    <source>
        <dbReference type="EMBL" id="GAG45993.1"/>
    </source>
</evidence>
<evidence type="ECO:0000259" key="1">
    <source>
        <dbReference type="PROSITE" id="PS51379"/>
    </source>
</evidence>
<dbReference type="SUPFAM" id="SSF46548">
    <property type="entry name" value="alpha-helical ferredoxin"/>
    <property type="match status" value="1"/>
</dbReference>
<protein>
    <recommendedName>
        <fullName evidence="1">4Fe-4S ferredoxin-type domain-containing protein</fullName>
    </recommendedName>
</protein>
<comment type="caution">
    <text evidence="2">The sequence shown here is derived from an EMBL/GenBank/DDBJ whole genome shotgun (WGS) entry which is preliminary data.</text>
</comment>
<accession>X0YBB2</accession>
<feature type="domain" description="4Fe-4S ferredoxin-type" evidence="1">
    <location>
        <begin position="125"/>
        <end position="154"/>
    </location>
</feature>
<sequence>MAAKKGAKKKSVKQIKAKSVKKIPKKEMVTVFIMGKVHKVPSEATIMGAIEYAGYQIKRGAGCREGFCGACATVYRLPNDYRIYTGLACTTLVEDGMWLSQLPAIPAQRPVYDINKIEPNVATFQKLYPEVFLCVACNTCTKACPQDLEVMDYIQAAIRGDIEKVMDLSFDCLCCGMCAIRCPAEIVQYNVGLLAKRLYGKYLSKESKQLKKRIKEIKE</sequence>
<dbReference type="SUPFAM" id="SSF54292">
    <property type="entry name" value="2Fe-2S ferredoxin-like"/>
    <property type="match status" value="1"/>
</dbReference>
<dbReference type="Pfam" id="PF13187">
    <property type="entry name" value="Fer4_9"/>
    <property type="match status" value="1"/>
</dbReference>
<dbReference type="InterPro" id="IPR036010">
    <property type="entry name" value="2Fe-2S_ferredoxin-like_sf"/>
</dbReference>
<dbReference type="PROSITE" id="PS00198">
    <property type="entry name" value="4FE4S_FER_1"/>
    <property type="match status" value="1"/>
</dbReference>
<dbReference type="InterPro" id="IPR017896">
    <property type="entry name" value="4Fe4S_Fe-S-bd"/>
</dbReference>
<dbReference type="PROSITE" id="PS00197">
    <property type="entry name" value="2FE2S_FER_1"/>
    <property type="match status" value="1"/>
</dbReference>
<reference evidence="2" key="1">
    <citation type="journal article" date="2014" name="Front. Microbiol.">
        <title>High frequency of phylogenetically diverse reductive dehalogenase-homologous genes in deep subseafloor sedimentary metagenomes.</title>
        <authorList>
            <person name="Kawai M."/>
            <person name="Futagami T."/>
            <person name="Toyoda A."/>
            <person name="Takaki Y."/>
            <person name="Nishi S."/>
            <person name="Hori S."/>
            <person name="Arai W."/>
            <person name="Tsubouchi T."/>
            <person name="Morono Y."/>
            <person name="Uchiyama I."/>
            <person name="Ito T."/>
            <person name="Fujiyama A."/>
            <person name="Inagaki F."/>
            <person name="Takami H."/>
        </authorList>
    </citation>
    <scope>NUCLEOTIDE SEQUENCE</scope>
    <source>
        <strain evidence="2">Expedition CK06-06</strain>
    </source>
</reference>
<dbReference type="InterPro" id="IPR006058">
    <property type="entry name" value="2Fe2S_fd_BS"/>
</dbReference>
<dbReference type="EMBL" id="BARS01051500">
    <property type="protein sequence ID" value="GAG45993.1"/>
    <property type="molecule type" value="Genomic_DNA"/>
</dbReference>
<gene>
    <name evidence="2" type="ORF">S01H1_76701</name>
</gene>
<dbReference type="InterPro" id="IPR001041">
    <property type="entry name" value="2Fe-2S_ferredoxin-type"/>
</dbReference>
<name>X0YBB2_9ZZZZ</name>
<dbReference type="PROSITE" id="PS51379">
    <property type="entry name" value="4FE4S_FER_2"/>
    <property type="match status" value="2"/>
</dbReference>
<dbReference type="InterPro" id="IPR017900">
    <property type="entry name" value="4Fe4S_Fe_S_CS"/>
</dbReference>
<organism evidence="2">
    <name type="scientific">marine sediment metagenome</name>
    <dbReference type="NCBI Taxonomy" id="412755"/>
    <lineage>
        <taxon>unclassified sequences</taxon>
        <taxon>metagenomes</taxon>
        <taxon>ecological metagenomes</taxon>
    </lineage>
</organism>
<dbReference type="AlphaFoldDB" id="X0YBB2"/>
<feature type="domain" description="4Fe-4S ferredoxin-type" evidence="1">
    <location>
        <begin position="162"/>
        <end position="192"/>
    </location>
</feature>